<feature type="transmembrane region" description="Helical" evidence="1">
    <location>
        <begin position="12"/>
        <end position="32"/>
    </location>
</feature>
<name>A0A0A9FR80_ARUDO</name>
<evidence type="ECO:0000313" key="2">
    <source>
        <dbReference type="EMBL" id="JAE14797.1"/>
    </source>
</evidence>
<organism evidence="2">
    <name type="scientific">Arundo donax</name>
    <name type="common">Giant reed</name>
    <name type="synonym">Donax arundinaceus</name>
    <dbReference type="NCBI Taxonomy" id="35708"/>
    <lineage>
        <taxon>Eukaryota</taxon>
        <taxon>Viridiplantae</taxon>
        <taxon>Streptophyta</taxon>
        <taxon>Embryophyta</taxon>
        <taxon>Tracheophyta</taxon>
        <taxon>Spermatophyta</taxon>
        <taxon>Magnoliopsida</taxon>
        <taxon>Liliopsida</taxon>
        <taxon>Poales</taxon>
        <taxon>Poaceae</taxon>
        <taxon>PACMAD clade</taxon>
        <taxon>Arundinoideae</taxon>
        <taxon>Arundineae</taxon>
        <taxon>Arundo</taxon>
    </lineage>
</organism>
<dbReference type="EMBL" id="GBRH01183099">
    <property type="protein sequence ID" value="JAE14797.1"/>
    <property type="molecule type" value="Transcribed_RNA"/>
</dbReference>
<sequence>MRRKSCFSPSLLRCWMLFYFVLRFTLMSMALMEHLVYLMD</sequence>
<reference evidence="2" key="1">
    <citation type="submission" date="2014-09" db="EMBL/GenBank/DDBJ databases">
        <authorList>
            <person name="Magalhaes I.L.F."/>
            <person name="Oliveira U."/>
            <person name="Santos F.R."/>
            <person name="Vidigal T.H.D.A."/>
            <person name="Brescovit A.D."/>
            <person name="Santos A.J."/>
        </authorList>
    </citation>
    <scope>NUCLEOTIDE SEQUENCE</scope>
    <source>
        <tissue evidence="2">Shoot tissue taken approximately 20 cm above the soil surface</tissue>
    </source>
</reference>
<reference evidence="2" key="2">
    <citation type="journal article" date="2015" name="Data Brief">
        <title>Shoot transcriptome of the giant reed, Arundo donax.</title>
        <authorList>
            <person name="Barrero R.A."/>
            <person name="Guerrero F.D."/>
            <person name="Moolhuijzen P."/>
            <person name="Goolsby J.A."/>
            <person name="Tidwell J."/>
            <person name="Bellgard S.E."/>
            <person name="Bellgard M.I."/>
        </authorList>
    </citation>
    <scope>NUCLEOTIDE SEQUENCE</scope>
    <source>
        <tissue evidence="2">Shoot tissue taken approximately 20 cm above the soil surface</tissue>
    </source>
</reference>
<dbReference type="AlphaFoldDB" id="A0A0A9FR80"/>
<keyword evidence="1" id="KW-0812">Transmembrane</keyword>
<keyword evidence="1" id="KW-1133">Transmembrane helix</keyword>
<protein>
    <submittedName>
        <fullName evidence="2">Uncharacterized protein</fullName>
    </submittedName>
</protein>
<accession>A0A0A9FR80</accession>
<proteinExistence type="predicted"/>
<evidence type="ECO:0000256" key="1">
    <source>
        <dbReference type="SAM" id="Phobius"/>
    </source>
</evidence>
<keyword evidence="1" id="KW-0472">Membrane</keyword>